<evidence type="ECO:0000256" key="4">
    <source>
        <dbReference type="ARBA" id="ARBA00023125"/>
    </source>
</evidence>
<dbReference type="CDD" id="cd00090">
    <property type="entry name" value="HTH_ARSR"/>
    <property type="match status" value="1"/>
</dbReference>
<dbReference type="OrthoDB" id="9796533at2"/>
<dbReference type="Proteomes" id="UP000029500">
    <property type="component" value="Chromosome"/>
</dbReference>
<dbReference type="GO" id="GO:0042732">
    <property type="term" value="P:D-xylose metabolic process"/>
    <property type="evidence" value="ECO:0007669"/>
    <property type="project" value="UniProtKB-KW"/>
</dbReference>
<dbReference type="eggNOG" id="COG0640">
    <property type="taxonomic scope" value="Bacteria"/>
</dbReference>
<dbReference type="RefSeq" id="WP_025703769.1">
    <property type="nucleotide sequence ID" value="NZ_CP009287.1"/>
</dbReference>
<comment type="function">
    <text evidence="1">Transcriptional repressor of xylose-utilizing enzymes.</text>
</comment>
<dbReference type="SUPFAM" id="SSF46785">
    <property type="entry name" value="Winged helix' DNA-binding domain"/>
    <property type="match status" value="1"/>
</dbReference>
<dbReference type="STRING" id="189425.PGRAT_04350"/>
<dbReference type="InterPro" id="IPR036388">
    <property type="entry name" value="WH-like_DNA-bd_sf"/>
</dbReference>
<dbReference type="PANTHER" id="PTHR18964:SF149">
    <property type="entry name" value="BIFUNCTIONAL UDP-N-ACETYLGLUCOSAMINE 2-EPIMERASE_N-ACETYLMANNOSAMINE KINASE"/>
    <property type="match status" value="1"/>
</dbReference>
<dbReference type="InterPro" id="IPR011991">
    <property type="entry name" value="ArsR-like_HTH"/>
</dbReference>
<evidence type="ECO:0000313" key="5">
    <source>
        <dbReference type="EMBL" id="AIQ66960.1"/>
    </source>
</evidence>
<accession>A0A089M3M1</accession>
<keyword evidence="3" id="KW-0859">Xylose metabolism</keyword>
<evidence type="ECO:0000256" key="1">
    <source>
        <dbReference type="ARBA" id="ARBA00002486"/>
    </source>
</evidence>
<protein>
    <submittedName>
        <fullName evidence="5">ROK family transcriptional regulator</fullName>
    </submittedName>
</protein>
<keyword evidence="4" id="KW-0238">DNA-binding</keyword>
<reference evidence="5 6" key="1">
    <citation type="submission" date="2014-08" db="EMBL/GenBank/DDBJ databases">
        <title>Comparative genomics of the Paenibacillus odorifer group.</title>
        <authorList>
            <person name="den Bakker H.C."/>
            <person name="Tsai Y.-C."/>
            <person name="Martin N."/>
            <person name="Korlach J."/>
            <person name="Wiedmann M."/>
        </authorList>
    </citation>
    <scope>NUCLEOTIDE SEQUENCE [LARGE SCALE GENOMIC DNA]</scope>
    <source>
        <strain evidence="5 6">DSM 15220</strain>
    </source>
</reference>
<keyword evidence="6" id="KW-1185">Reference proteome</keyword>
<dbReference type="KEGG" id="pgm:PGRAT_04350"/>
<dbReference type="Pfam" id="PF00480">
    <property type="entry name" value="ROK"/>
    <property type="match status" value="1"/>
</dbReference>
<name>A0A089M3M1_9BACL</name>
<dbReference type="InterPro" id="IPR036390">
    <property type="entry name" value="WH_DNA-bd_sf"/>
</dbReference>
<dbReference type="SUPFAM" id="SSF53067">
    <property type="entry name" value="Actin-like ATPase domain"/>
    <property type="match status" value="1"/>
</dbReference>
<dbReference type="InterPro" id="IPR043129">
    <property type="entry name" value="ATPase_NBD"/>
</dbReference>
<gene>
    <name evidence="5" type="ORF">PGRAT_04350</name>
</gene>
<dbReference type="HOGENOM" id="CLU_036604_13_1_9"/>
<dbReference type="PANTHER" id="PTHR18964">
    <property type="entry name" value="ROK (REPRESSOR, ORF, KINASE) FAMILY"/>
    <property type="match status" value="1"/>
</dbReference>
<dbReference type="AlphaFoldDB" id="A0A089M3M1"/>
<evidence type="ECO:0000313" key="6">
    <source>
        <dbReference type="Proteomes" id="UP000029500"/>
    </source>
</evidence>
<evidence type="ECO:0000256" key="3">
    <source>
        <dbReference type="ARBA" id="ARBA00022629"/>
    </source>
</evidence>
<dbReference type="GO" id="GO:0003677">
    <property type="term" value="F:DNA binding"/>
    <property type="evidence" value="ECO:0007669"/>
    <property type="project" value="UniProtKB-KW"/>
</dbReference>
<keyword evidence="3" id="KW-0119">Carbohydrate metabolism</keyword>
<dbReference type="eggNOG" id="COG1940">
    <property type="taxonomic scope" value="Bacteria"/>
</dbReference>
<dbReference type="EMBL" id="CP009287">
    <property type="protein sequence ID" value="AIQ66960.1"/>
    <property type="molecule type" value="Genomic_DNA"/>
</dbReference>
<comment type="similarity">
    <text evidence="2">Belongs to the ROK (NagC/XylR) family.</text>
</comment>
<proteinExistence type="inferred from homology"/>
<dbReference type="Pfam" id="PF13412">
    <property type="entry name" value="HTH_24"/>
    <property type="match status" value="1"/>
</dbReference>
<dbReference type="Gene3D" id="1.10.10.10">
    <property type="entry name" value="Winged helix-like DNA-binding domain superfamily/Winged helix DNA-binding domain"/>
    <property type="match status" value="1"/>
</dbReference>
<evidence type="ECO:0000256" key="2">
    <source>
        <dbReference type="ARBA" id="ARBA00006479"/>
    </source>
</evidence>
<dbReference type="Gene3D" id="3.30.420.40">
    <property type="match status" value="2"/>
</dbReference>
<organism evidence="5 6">
    <name type="scientific">Paenibacillus graminis</name>
    <dbReference type="NCBI Taxonomy" id="189425"/>
    <lineage>
        <taxon>Bacteria</taxon>
        <taxon>Bacillati</taxon>
        <taxon>Bacillota</taxon>
        <taxon>Bacilli</taxon>
        <taxon>Bacillales</taxon>
        <taxon>Paenibacillaceae</taxon>
        <taxon>Paenibacillus</taxon>
    </lineage>
</organism>
<dbReference type="InterPro" id="IPR000600">
    <property type="entry name" value="ROK"/>
</dbReference>
<sequence length="375" mass="41877">MATHRVNSMEVKKMNRNAIYRYLYHREATSIQEIAQALNLSLPTVTQNLKELQERELIVETGLFQSTGGRKAKSIACNSVARYAIGLDVTRNHIGIVIIDLSGAIVKHVRNHFPFANTEVYFQSVGKLVDDCVEECRIDSSRILGVGIALPAILSDDRQTVSYATVIDFKGGSVQRFAEFIRYPCILSNEANAAGFTELWGEKDIHNAVYLSLNNSVGGSIIVNNQIYAGQNHRGGEFGHMTIMPEGRTCYCGQKGCVDAYCSARILSDSTQGSISEFFRLLREGHEPQKSIWREYIGYLVITVNNLRMLYDCDVILGGYAGAYMEEYMDILQGLAARKNTFELDGTYLRICKYKLEATAVGAALELVTEFIDRI</sequence>